<evidence type="ECO:0000313" key="2">
    <source>
        <dbReference type="EMBL" id="MEY1662421.1"/>
    </source>
</evidence>
<dbReference type="EMBL" id="JBGCUO010000001">
    <property type="protein sequence ID" value="MEY1662421.1"/>
    <property type="molecule type" value="Genomic_DNA"/>
</dbReference>
<dbReference type="InterPro" id="IPR052356">
    <property type="entry name" value="Thiol_S-MT"/>
</dbReference>
<dbReference type="Pfam" id="PF08241">
    <property type="entry name" value="Methyltransf_11"/>
    <property type="match status" value="1"/>
</dbReference>
<dbReference type="RefSeq" id="WP_369455656.1">
    <property type="nucleotide sequence ID" value="NZ_JBGCUO010000001.1"/>
</dbReference>
<gene>
    <name evidence="2" type="ORF">AB5I84_09715</name>
</gene>
<dbReference type="CDD" id="cd02440">
    <property type="entry name" value="AdoMet_MTases"/>
    <property type="match status" value="1"/>
</dbReference>
<dbReference type="Gene3D" id="3.40.50.150">
    <property type="entry name" value="Vaccinia Virus protein VP39"/>
    <property type="match status" value="1"/>
</dbReference>
<keyword evidence="2" id="KW-0808">Transferase</keyword>
<feature type="domain" description="Methyltransferase type 11" evidence="1">
    <location>
        <begin position="37"/>
        <end position="133"/>
    </location>
</feature>
<comment type="caution">
    <text evidence="2">The sequence shown here is derived from an EMBL/GenBank/DDBJ whole genome shotgun (WGS) entry which is preliminary data.</text>
</comment>
<dbReference type="EC" id="2.1.1.-" evidence="2"/>
<name>A0ABV4AHW2_9GAMM</name>
<dbReference type="GO" id="GO:0032259">
    <property type="term" value="P:methylation"/>
    <property type="evidence" value="ECO:0007669"/>
    <property type="project" value="UniProtKB-KW"/>
</dbReference>
<sequence>MRAWYESRIFPHVLNTATRPLYPARRALLEHARGRVLELGVGTGANFEHYPAAASEIVGIEPVASMLALAAQRAGSRDDARRFRLVGAPAEQLPFADHSFDTVIGCLVFCTVADPVTAANEAFRVLKPGGQLLLMEHVASEQPGRLRLQRWLNPLWRPLACGCEIHRDTGQVLAQAGFDLDAVKRWHHPRLAPPMRELLYGSAMRPGG</sequence>
<keyword evidence="3" id="KW-1185">Reference proteome</keyword>
<dbReference type="InterPro" id="IPR013216">
    <property type="entry name" value="Methyltransf_11"/>
</dbReference>
<dbReference type="GO" id="GO:0008168">
    <property type="term" value="F:methyltransferase activity"/>
    <property type="evidence" value="ECO:0007669"/>
    <property type="project" value="UniProtKB-KW"/>
</dbReference>
<protein>
    <submittedName>
        <fullName evidence="2">Class I SAM-dependent methyltransferase</fullName>
        <ecNumber evidence="2">2.1.1.-</ecNumber>
    </submittedName>
</protein>
<dbReference type="SUPFAM" id="SSF53335">
    <property type="entry name" value="S-adenosyl-L-methionine-dependent methyltransferases"/>
    <property type="match status" value="1"/>
</dbReference>
<dbReference type="PANTHER" id="PTHR45036">
    <property type="entry name" value="METHYLTRANSFERASE LIKE 7B"/>
    <property type="match status" value="1"/>
</dbReference>
<accession>A0ABV4AHW2</accession>
<proteinExistence type="predicted"/>
<organism evidence="2 3">
    <name type="scientific">Isoalcanivorax beigongshangi</name>
    <dbReference type="NCBI Taxonomy" id="3238810"/>
    <lineage>
        <taxon>Bacteria</taxon>
        <taxon>Pseudomonadati</taxon>
        <taxon>Pseudomonadota</taxon>
        <taxon>Gammaproteobacteria</taxon>
        <taxon>Oceanospirillales</taxon>
        <taxon>Alcanivoracaceae</taxon>
        <taxon>Isoalcanivorax</taxon>
    </lineage>
</organism>
<keyword evidence="2" id="KW-0489">Methyltransferase</keyword>
<reference evidence="2 3" key="1">
    <citation type="submission" date="2024-07" db="EMBL/GenBank/DDBJ databases">
        <authorList>
            <person name="Ren Q."/>
        </authorList>
    </citation>
    <scope>NUCLEOTIDE SEQUENCE [LARGE SCALE GENOMIC DNA]</scope>
    <source>
        <strain evidence="2 3">REN37</strain>
    </source>
</reference>
<evidence type="ECO:0000259" key="1">
    <source>
        <dbReference type="Pfam" id="PF08241"/>
    </source>
</evidence>
<evidence type="ECO:0000313" key="3">
    <source>
        <dbReference type="Proteomes" id="UP001562065"/>
    </source>
</evidence>
<dbReference type="InterPro" id="IPR029063">
    <property type="entry name" value="SAM-dependent_MTases_sf"/>
</dbReference>
<dbReference type="Proteomes" id="UP001562065">
    <property type="component" value="Unassembled WGS sequence"/>
</dbReference>
<dbReference type="PANTHER" id="PTHR45036:SF1">
    <property type="entry name" value="METHYLTRANSFERASE LIKE 7A"/>
    <property type="match status" value="1"/>
</dbReference>